<keyword evidence="2" id="KW-1185">Reference proteome</keyword>
<protein>
    <submittedName>
        <fullName evidence="1">Uncharacterized protein</fullName>
    </submittedName>
</protein>
<proteinExistence type="predicted"/>
<reference evidence="1" key="1">
    <citation type="submission" date="2023-06" db="EMBL/GenBank/DDBJ databases">
        <title>Conoideocrella luteorostrata (Hypocreales: Clavicipitaceae), a potential biocontrol fungus for elongate hemlock scale in United States Christmas tree production areas.</title>
        <authorList>
            <person name="Barrett H."/>
            <person name="Lovett B."/>
            <person name="Macias A.M."/>
            <person name="Stajich J.E."/>
            <person name="Kasson M.T."/>
        </authorList>
    </citation>
    <scope>NUCLEOTIDE SEQUENCE</scope>
    <source>
        <strain evidence="1">ARSEF 14590</strain>
    </source>
</reference>
<organism evidence="1 2">
    <name type="scientific">Conoideocrella luteorostrata</name>
    <dbReference type="NCBI Taxonomy" id="1105319"/>
    <lineage>
        <taxon>Eukaryota</taxon>
        <taxon>Fungi</taxon>
        <taxon>Dikarya</taxon>
        <taxon>Ascomycota</taxon>
        <taxon>Pezizomycotina</taxon>
        <taxon>Sordariomycetes</taxon>
        <taxon>Hypocreomycetidae</taxon>
        <taxon>Hypocreales</taxon>
        <taxon>Clavicipitaceae</taxon>
        <taxon>Conoideocrella</taxon>
    </lineage>
</organism>
<accession>A0AAJ0G0L3</accession>
<dbReference type="Proteomes" id="UP001251528">
    <property type="component" value="Unassembled WGS sequence"/>
</dbReference>
<dbReference type="AlphaFoldDB" id="A0AAJ0G0L3"/>
<sequence>MYPTEAARGTLLLMTVVEPARMIRAVLGLALGDPCAAIQPPALVQEAVLREMAVPPVQARQLAALLSTDPVDVAPPAGRDALRTGIDFAGVLDAEVLVVAPPDAVDAGAAMVRAVREEKVVVAVGGALLRAPWFAAGIYNERGLLDCLVLFLGLEGAWKSVVVMRTIVLAESVLYGVAVLDSLEAPLRTYSPGALQI</sequence>
<evidence type="ECO:0000313" key="1">
    <source>
        <dbReference type="EMBL" id="KAK2598014.1"/>
    </source>
</evidence>
<comment type="caution">
    <text evidence="1">The sequence shown here is derived from an EMBL/GenBank/DDBJ whole genome shotgun (WGS) entry which is preliminary data.</text>
</comment>
<gene>
    <name evidence="1" type="ORF">QQS21_005851</name>
</gene>
<dbReference type="EMBL" id="JASWJB010000102">
    <property type="protein sequence ID" value="KAK2598014.1"/>
    <property type="molecule type" value="Genomic_DNA"/>
</dbReference>
<evidence type="ECO:0000313" key="2">
    <source>
        <dbReference type="Proteomes" id="UP001251528"/>
    </source>
</evidence>
<name>A0AAJ0G0L3_9HYPO</name>